<proteinExistence type="predicted"/>
<dbReference type="Proteomes" id="UP000184501">
    <property type="component" value="Unassembled WGS sequence"/>
</dbReference>
<dbReference type="EMBL" id="FQVN01000004">
    <property type="protein sequence ID" value="SHF60384.1"/>
    <property type="molecule type" value="Genomic_DNA"/>
</dbReference>
<evidence type="ECO:0000313" key="2">
    <source>
        <dbReference type="Proteomes" id="UP000184501"/>
    </source>
</evidence>
<organism evidence="1 2">
    <name type="scientific">Streptoalloteichus hindustanus</name>
    <dbReference type="NCBI Taxonomy" id="2017"/>
    <lineage>
        <taxon>Bacteria</taxon>
        <taxon>Bacillati</taxon>
        <taxon>Actinomycetota</taxon>
        <taxon>Actinomycetes</taxon>
        <taxon>Pseudonocardiales</taxon>
        <taxon>Pseudonocardiaceae</taxon>
        <taxon>Streptoalloteichus</taxon>
    </lineage>
</organism>
<accession>A0A1M5D0F2</accession>
<keyword evidence="2" id="KW-1185">Reference proteome</keyword>
<gene>
    <name evidence="1" type="ORF">SAMN05444320_104245</name>
</gene>
<dbReference type="STRING" id="2017.SAMN05444320_104245"/>
<evidence type="ECO:0000313" key="1">
    <source>
        <dbReference type="EMBL" id="SHF60384.1"/>
    </source>
</evidence>
<sequence>MRDVGDLAEIQELVSAYHLNPVWVMPEGTDSTTVLTRARHLADPVLERGWNLSTRLHTLLWDNVRAR</sequence>
<name>A0A1M5D0F2_STRHI</name>
<dbReference type="AlphaFoldDB" id="A0A1M5D0F2"/>
<protein>
    <submittedName>
        <fullName evidence="1">Uncharacterized protein</fullName>
    </submittedName>
</protein>
<reference evidence="1 2" key="1">
    <citation type="submission" date="2016-11" db="EMBL/GenBank/DDBJ databases">
        <authorList>
            <person name="Jaros S."/>
            <person name="Januszkiewicz K."/>
            <person name="Wedrychowicz H."/>
        </authorList>
    </citation>
    <scope>NUCLEOTIDE SEQUENCE [LARGE SCALE GENOMIC DNA]</scope>
    <source>
        <strain evidence="1 2">DSM 44523</strain>
    </source>
</reference>